<dbReference type="GO" id="GO:0060090">
    <property type="term" value="F:molecular adaptor activity"/>
    <property type="evidence" value="ECO:0007669"/>
    <property type="project" value="TreeGrafter"/>
</dbReference>
<protein>
    <submittedName>
        <fullName evidence="12">Bifunctional CCR4-NOT transcription complex subunit 1/CCR4-NOT transcription complex subunit 1</fullName>
    </submittedName>
</protein>
<feature type="domain" description="CCR4-NOT transcription complex subunit 1 CAF1-binding" evidence="9">
    <location>
        <begin position="248"/>
        <end position="464"/>
    </location>
</feature>
<keyword evidence="3" id="KW-0805">Transcription regulation</keyword>
<organism evidence="12 13">
    <name type="scientific">Babesia duncani</name>
    <dbReference type="NCBI Taxonomy" id="323732"/>
    <lineage>
        <taxon>Eukaryota</taxon>
        <taxon>Sar</taxon>
        <taxon>Alveolata</taxon>
        <taxon>Apicomplexa</taxon>
        <taxon>Aconoidasida</taxon>
        <taxon>Piroplasmida</taxon>
        <taxon>Babesiidae</taxon>
        <taxon>Babesia</taxon>
    </lineage>
</organism>
<dbReference type="Proteomes" id="UP001214638">
    <property type="component" value="Unassembled WGS sequence"/>
</dbReference>
<dbReference type="CDD" id="cd20710">
    <property type="entry name" value="NOT1_connector"/>
    <property type="match status" value="1"/>
</dbReference>
<dbReference type="GO" id="GO:0030015">
    <property type="term" value="C:CCR4-NOT core complex"/>
    <property type="evidence" value="ECO:0007669"/>
    <property type="project" value="InterPro"/>
</dbReference>
<dbReference type="InterPro" id="IPR007196">
    <property type="entry name" value="CCR4-Not_Not1_C"/>
</dbReference>
<evidence type="ECO:0000259" key="8">
    <source>
        <dbReference type="Pfam" id="PF12842"/>
    </source>
</evidence>
<feature type="region of interest" description="Disordered" evidence="6">
    <location>
        <begin position="1"/>
        <end position="23"/>
    </location>
</feature>
<evidence type="ECO:0000259" key="9">
    <source>
        <dbReference type="Pfam" id="PF16415"/>
    </source>
</evidence>
<dbReference type="GeneID" id="94334932"/>
<feature type="compositionally biased region" description="Basic and acidic residues" evidence="6">
    <location>
        <begin position="210"/>
        <end position="222"/>
    </location>
</feature>
<dbReference type="GO" id="GO:0005634">
    <property type="term" value="C:nucleus"/>
    <property type="evidence" value="ECO:0007669"/>
    <property type="project" value="UniProtKB-SubCell"/>
</dbReference>
<dbReference type="Gene3D" id="1.25.40.790">
    <property type="match status" value="1"/>
</dbReference>
<evidence type="ECO:0000259" key="10">
    <source>
        <dbReference type="Pfam" id="PF16417"/>
    </source>
</evidence>
<dbReference type="Gene3D" id="1.25.40.840">
    <property type="entry name" value="CCR4-NOT transcription complex subunit 1 TTP binding domain"/>
    <property type="match status" value="1"/>
</dbReference>
<keyword evidence="5" id="KW-0539">Nucleus</keyword>
<dbReference type="Pfam" id="PF04054">
    <property type="entry name" value="Not1"/>
    <property type="match status" value="1"/>
</dbReference>
<dbReference type="RefSeq" id="XP_067804473.1">
    <property type="nucleotide sequence ID" value="XM_067945682.1"/>
</dbReference>
<feature type="domain" description="CCR4-NOT transcription complex subunit 1" evidence="8">
    <location>
        <begin position="584"/>
        <end position="716"/>
    </location>
</feature>
<dbReference type="Pfam" id="PF25097">
    <property type="entry name" value="ARM_Cnot1"/>
    <property type="match status" value="1"/>
</dbReference>
<feature type="domain" description="CCR4-NOT transcription complex subunit 1 TTP binding" evidence="10">
    <location>
        <begin position="26"/>
        <end position="176"/>
    </location>
</feature>
<dbReference type="Gene3D" id="1.25.40.800">
    <property type="match status" value="1"/>
</dbReference>
<dbReference type="InterPro" id="IPR038535">
    <property type="entry name" value="CNOT1_TTP_bind_sf"/>
</dbReference>
<dbReference type="PANTHER" id="PTHR13162:SF8">
    <property type="entry name" value="CCR4-NOT TRANSCRIPTION COMPLEX SUBUNIT 1"/>
    <property type="match status" value="1"/>
</dbReference>
<evidence type="ECO:0000256" key="5">
    <source>
        <dbReference type="ARBA" id="ARBA00023242"/>
    </source>
</evidence>
<evidence type="ECO:0000256" key="1">
    <source>
        <dbReference type="ARBA" id="ARBA00004123"/>
    </source>
</evidence>
<feature type="compositionally biased region" description="Polar residues" evidence="6">
    <location>
        <begin position="1"/>
        <end position="22"/>
    </location>
</feature>
<evidence type="ECO:0000259" key="11">
    <source>
        <dbReference type="Pfam" id="PF25097"/>
    </source>
</evidence>
<dbReference type="Pfam" id="PF12842">
    <property type="entry name" value="DUF3819"/>
    <property type="match status" value="1"/>
</dbReference>
<keyword evidence="4" id="KW-0804">Transcription</keyword>
<dbReference type="InterPro" id="IPR032193">
    <property type="entry name" value="CNOT1_TTP_bind"/>
</dbReference>
<evidence type="ECO:0000256" key="4">
    <source>
        <dbReference type="ARBA" id="ARBA00023163"/>
    </source>
</evidence>
<comment type="caution">
    <text evidence="12">The sequence shown here is derived from an EMBL/GenBank/DDBJ whole genome shotgun (WGS) entry which is preliminary data.</text>
</comment>
<dbReference type="GO" id="GO:0017148">
    <property type="term" value="P:negative regulation of translation"/>
    <property type="evidence" value="ECO:0007669"/>
    <property type="project" value="InterPro"/>
</dbReference>
<dbReference type="InterPro" id="IPR032191">
    <property type="entry name" value="CNOT1_CAF1_bind"/>
</dbReference>
<feature type="domain" description="CCR4-NOT transcription complex subunit 1-like NOT1 connector" evidence="11">
    <location>
        <begin position="850"/>
        <end position="986"/>
    </location>
</feature>
<feature type="region of interest" description="Disordered" evidence="6">
    <location>
        <begin position="201"/>
        <end position="222"/>
    </location>
</feature>
<sequence>MENFNPGSTDTLTASDLENSPDLSDEDNVNKYFYKLYMSQISTDQMIEIMRHLSSCPPGSKNLNIYTTMLKILFNECRFFPKYPVKELAITAELFGKMIKYGLLISNAPLLQLSLRCVLEALRRGKNSKMFQFGTIALSQLEYSIASFPWFSTELLTIPEVRETFPQLYRTCEKLQSIMAEGMQNALYADQSRGIVVHANEAGDDENSADDQRKSGDVSSAMDERDRLALGELESLMANVGDEFNLIPPNATIVNYIYAIFNNMCMETVSQKALEVRQTLTVDNKSWLLLYIIKTRASKEQNLHDVFVAFVENLKFPKLFDMAIQITYACISACLQSLTELKEVVAYRSLLKNMGNWLGKITLARNVPIVSRYLDVKQMLFNAYENGALIAVLPFVTKAMEGIDKSKLFRPPNPWTSAILAALAEIHLLPRLKTSLVFEVEVFFKHMDLDITHYVNKTRLFENRVRPTDSVDFDPETTIVPEALAAATTGTTVATDKCRDGLKHFISKVIRDGVNVGKESLNSQRNGNVLAQQPMQIQKSALHTSANGVPEPLGQITTLTELQLLNLRNNVVISSTIALFELQPQLKSLVPIAIERALLRVLPIVSDHVISIARATTRIIVPKDFENEEDDNVIAMAARYMFVHYATSLVMATCREPLRVAFNDSLREVLQTHRTHDSNDQVLVEQLVQILTQDNIGQSVTVCEKIIGERAQTEAESLAADLIKAIRTTQPDSGFTLPPALQSFNLKMQRKSKGNLHVYKGLFYSQPQVPSASLTTTATSAAPVAPIGSQASAGIISAFEELFSELKEPLREIALFPPALYSMQPHEPEYESIMFSTNALLVLYSLPVNHEVFQCITACIGLLETSPHKNGAAIAIAQRLLLFLSEGVGTHAGLNVEILLCVLDELNRLNPHVKQTLSNIVFSLPLEPSNGIFNVITITGLLRYHLLDWGHLTHYLSMAMDKGRNTFAVEMAIAVVAIALIDQRSAPPEYGATLIREIAGVACGSGICKTYPGVMLKDARAKLLKDFMELQHSGKPLVTSLTTILRKNRSVILTMSDLRSGNIGKISKLGIGGMRRVPPPPIVSESHKAIVAIIFSKWVECSTSYEGDSLLVAWRHFFRRFNLQSLFKMEGGSDNFFAICVVCAISTLNNDGSANEQGSITNGMDSLLALAKMADVMLRLVGPTDAVPTAALQKLLFAISCLIVHEDNIIGCYKLWVVLMDYFDKAETGTQVLCRNTFLHALQIVNPIRAPRFAKCWFTLLGAKSTLATCGNARCWPALSRLFWLGGLYVCTIATPGIVDAYTKLVLHVARAWPDYVIEHYWVFGINFVIERIALATHSIIRLPNIFRHHVKVDQLAEMRMVPKVSSKILHYCENYGLKILTEELLFAMHKSGQPSVVNAAFSTELMKVVDLLNKHADVQDPQLLLLLQSLVLNVGVGLTAKTSGTGNVWNDRLWAILHIMRRLGHYTKYLLIRAIARQLRFPNAHTHFYACLVLWMYDEFKADTDETNQHVILRVLLESFLAPYTCPWGVKLVVVEIFKNPRFEIRGNTLSTRTRTLLEAVAHVCAQATNC</sequence>
<gene>
    <name evidence="12" type="ORF">BdWA1_000634</name>
</gene>
<dbReference type="GO" id="GO:0000288">
    <property type="term" value="P:nuclear-transcribed mRNA catabolic process, deadenylation-dependent decay"/>
    <property type="evidence" value="ECO:0007669"/>
    <property type="project" value="TreeGrafter"/>
</dbReference>
<name>A0AAD9PN62_9APIC</name>
<dbReference type="KEGG" id="bdw:94334932"/>
<comment type="subcellular location">
    <subcellularLocation>
        <location evidence="1">Nucleus</location>
    </subcellularLocation>
</comment>
<evidence type="ECO:0000256" key="3">
    <source>
        <dbReference type="ARBA" id="ARBA00023015"/>
    </source>
</evidence>
<proteinExistence type="predicted"/>
<dbReference type="Pfam" id="PF16415">
    <property type="entry name" value="CNOT1_CAF1_bind"/>
    <property type="match status" value="1"/>
</dbReference>
<dbReference type="InterPro" id="IPR055454">
    <property type="entry name" value="CNOT1-like_NOT1_connector"/>
</dbReference>
<dbReference type="EMBL" id="JALLKP010000001">
    <property type="protein sequence ID" value="KAK2197631.1"/>
    <property type="molecule type" value="Genomic_DNA"/>
</dbReference>
<dbReference type="Gene3D" id="1.25.40.180">
    <property type="match status" value="1"/>
</dbReference>
<accession>A0AAD9PN62</accession>
<evidence type="ECO:0000256" key="6">
    <source>
        <dbReference type="SAM" id="MobiDB-lite"/>
    </source>
</evidence>
<feature type="domain" description="CCR4-Not complex component Not1 C-terminal" evidence="7">
    <location>
        <begin position="1234"/>
        <end position="1546"/>
    </location>
</feature>
<reference evidence="12" key="1">
    <citation type="journal article" date="2023" name="Nat. Microbiol.">
        <title>Babesia duncani multi-omics identifies virulence factors and drug targets.</title>
        <authorList>
            <person name="Singh P."/>
            <person name="Lonardi S."/>
            <person name="Liang Q."/>
            <person name="Vydyam P."/>
            <person name="Khabirova E."/>
            <person name="Fang T."/>
            <person name="Gihaz S."/>
            <person name="Thekkiniath J."/>
            <person name="Munshi M."/>
            <person name="Abel S."/>
            <person name="Ciampossin L."/>
            <person name="Batugedara G."/>
            <person name="Gupta M."/>
            <person name="Lu X.M."/>
            <person name="Lenz T."/>
            <person name="Chakravarty S."/>
            <person name="Cornillot E."/>
            <person name="Hu Y."/>
            <person name="Ma W."/>
            <person name="Gonzalez L.M."/>
            <person name="Sanchez S."/>
            <person name="Estrada K."/>
            <person name="Sanchez-Flores A."/>
            <person name="Montero E."/>
            <person name="Harb O.S."/>
            <person name="Le Roch K.G."/>
            <person name="Mamoun C.B."/>
        </authorList>
    </citation>
    <scope>NUCLEOTIDE SEQUENCE</scope>
    <source>
        <strain evidence="12">WA1</strain>
    </source>
</reference>
<dbReference type="InterPro" id="IPR040398">
    <property type="entry name" value="Not1"/>
</dbReference>
<keyword evidence="2" id="KW-0678">Repressor</keyword>
<dbReference type="Pfam" id="PF16417">
    <property type="entry name" value="CNOT1_TTP_bind"/>
    <property type="match status" value="1"/>
</dbReference>
<evidence type="ECO:0000313" key="13">
    <source>
        <dbReference type="Proteomes" id="UP001214638"/>
    </source>
</evidence>
<evidence type="ECO:0000259" key="7">
    <source>
        <dbReference type="Pfam" id="PF04054"/>
    </source>
</evidence>
<evidence type="ECO:0000313" key="12">
    <source>
        <dbReference type="EMBL" id="KAK2197631.1"/>
    </source>
</evidence>
<dbReference type="InterPro" id="IPR024557">
    <property type="entry name" value="CNOT1_dom_4"/>
</dbReference>
<dbReference type="PANTHER" id="PTHR13162">
    <property type="entry name" value="CCR4-NOT TRANSCRIPTION COMPLEX"/>
    <property type="match status" value="1"/>
</dbReference>
<keyword evidence="13" id="KW-1185">Reference proteome</keyword>
<dbReference type="GO" id="GO:0000932">
    <property type="term" value="C:P-body"/>
    <property type="evidence" value="ECO:0007669"/>
    <property type="project" value="TreeGrafter"/>
</dbReference>
<evidence type="ECO:0000256" key="2">
    <source>
        <dbReference type="ARBA" id="ARBA00022491"/>
    </source>
</evidence>